<dbReference type="EMBL" id="QKOE01000062">
    <property type="protein sequence ID" value="PZA14235.1"/>
    <property type="molecule type" value="Genomic_DNA"/>
</dbReference>
<feature type="non-terminal residue" evidence="2">
    <location>
        <position position="1"/>
    </location>
</feature>
<sequence length="93" mass="10495">KAVCDNLAALAAWCAAQRHLVPDTAWRINRTLAFNVLRRILPRALVTATLGARIVAEALTQIALNVQKFVPERHRPRTPRNKPHKFHAYKPAL</sequence>
<dbReference type="Proteomes" id="UP000248259">
    <property type="component" value="Unassembled WGS sequence"/>
</dbReference>
<organism evidence="2 3">
    <name type="scientific">Parazoarcus communis SWub3 = DSM 12120</name>
    <dbReference type="NCBI Taxonomy" id="1121029"/>
    <lineage>
        <taxon>Bacteria</taxon>
        <taxon>Pseudomonadati</taxon>
        <taxon>Pseudomonadota</taxon>
        <taxon>Betaproteobacteria</taxon>
        <taxon>Rhodocyclales</taxon>
        <taxon>Zoogloeaceae</taxon>
        <taxon>Parazoarcus</taxon>
    </lineage>
</organism>
<proteinExistence type="predicted"/>
<dbReference type="AlphaFoldDB" id="A0A323UNM5"/>
<evidence type="ECO:0000313" key="2">
    <source>
        <dbReference type="EMBL" id="PZA14235.1"/>
    </source>
</evidence>
<protein>
    <submittedName>
        <fullName evidence="2">Transposase</fullName>
    </submittedName>
</protein>
<evidence type="ECO:0000256" key="1">
    <source>
        <dbReference type="SAM" id="MobiDB-lite"/>
    </source>
</evidence>
<dbReference type="RefSeq" id="WP_207807100.1">
    <property type="nucleotide sequence ID" value="NZ_QKOE01000062.1"/>
</dbReference>
<comment type="caution">
    <text evidence="2">The sequence shown here is derived from an EMBL/GenBank/DDBJ whole genome shotgun (WGS) entry which is preliminary data.</text>
</comment>
<feature type="region of interest" description="Disordered" evidence="1">
    <location>
        <begin position="73"/>
        <end position="93"/>
    </location>
</feature>
<evidence type="ECO:0000313" key="3">
    <source>
        <dbReference type="Proteomes" id="UP000248259"/>
    </source>
</evidence>
<keyword evidence="3" id="KW-1185">Reference proteome</keyword>
<feature type="compositionally biased region" description="Basic residues" evidence="1">
    <location>
        <begin position="74"/>
        <end position="93"/>
    </location>
</feature>
<accession>A0A323UNM5</accession>
<reference evidence="2 3" key="1">
    <citation type="submission" date="2018-06" db="EMBL/GenBank/DDBJ databases">
        <title>Azoarcus communis strain SWub3 genome.</title>
        <authorList>
            <person name="Zorraquino Salvo V."/>
            <person name="Toubiana D."/>
            <person name="Blumwald E."/>
        </authorList>
    </citation>
    <scope>NUCLEOTIDE SEQUENCE [LARGE SCALE GENOMIC DNA]</scope>
    <source>
        <strain evidence="2 3">SWub3</strain>
    </source>
</reference>
<name>A0A323UNM5_9RHOO</name>
<gene>
    <name evidence="2" type="ORF">DNK49_22970</name>
</gene>